<feature type="region of interest" description="Disordered" evidence="1">
    <location>
        <begin position="78"/>
        <end position="107"/>
    </location>
</feature>
<sequence length="132" mass="15280">MMNQMQSNDIHSVADLDSARELELRPTSNVLVLQPSPIAKHGTLSLSLLLQPSHFLLLSAMSIHLLRYEEAETTRYKAETIKKTRRKEEKKSEGRRDRGKHSELEATPGFQQFIEQLRLLEEQHRMRSELSS</sequence>
<gene>
    <name evidence="2" type="ORF">CCHLO57077_00019210</name>
</gene>
<evidence type="ECO:0000313" key="2">
    <source>
        <dbReference type="EMBL" id="CAI6076316.1"/>
    </source>
</evidence>
<proteinExistence type="predicted"/>
<keyword evidence="3" id="KW-1185">Reference proteome</keyword>
<organism evidence="2 3">
    <name type="scientific">Clonostachys chloroleuca</name>
    <dbReference type="NCBI Taxonomy" id="1926264"/>
    <lineage>
        <taxon>Eukaryota</taxon>
        <taxon>Fungi</taxon>
        <taxon>Dikarya</taxon>
        <taxon>Ascomycota</taxon>
        <taxon>Pezizomycotina</taxon>
        <taxon>Sordariomycetes</taxon>
        <taxon>Hypocreomycetidae</taxon>
        <taxon>Hypocreales</taxon>
        <taxon>Bionectriaceae</taxon>
        <taxon>Clonostachys</taxon>
    </lineage>
</organism>
<dbReference type="AlphaFoldDB" id="A0AA35LV59"/>
<protein>
    <submittedName>
        <fullName evidence="2">Uncharacterized protein</fullName>
    </submittedName>
</protein>
<accession>A0AA35LV59</accession>
<reference evidence="2" key="1">
    <citation type="submission" date="2023-01" db="EMBL/GenBank/DDBJ databases">
        <authorList>
            <person name="Piombo E."/>
        </authorList>
    </citation>
    <scope>NUCLEOTIDE SEQUENCE</scope>
</reference>
<evidence type="ECO:0000313" key="3">
    <source>
        <dbReference type="Proteomes" id="UP001160390"/>
    </source>
</evidence>
<feature type="compositionally biased region" description="Basic and acidic residues" evidence="1">
    <location>
        <begin position="78"/>
        <end position="104"/>
    </location>
</feature>
<name>A0AA35LV59_9HYPO</name>
<evidence type="ECO:0000256" key="1">
    <source>
        <dbReference type="SAM" id="MobiDB-lite"/>
    </source>
</evidence>
<comment type="caution">
    <text evidence="2">The sequence shown here is derived from an EMBL/GenBank/DDBJ whole genome shotgun (WGS) entry which is preliminary data.</text>
</comment>
<dbReference type="EMBL" id="CABFNP030000661">
    <property type="protein sequence ID" value="CAI6076316.1"/>
    <property type="molecule type" value="Genomic_DNA"/>
</dbReference>
<dbReference type="Proteomes" id="UP001160390">
    <property type="component" value="Unassembled WGS sequence"/>
</dbReference>